<organism evidence="1">
    <name type="scientific">Dendroctonus ponderosae</name>
    <name type="common">Mountain pine beetle</name>
    <dbReference type="NCBI Taxonomy" id="77166"/>
    <lineage>
        <taxon>Eukaryota</taxon>
        <taxon>Metazoa</taxon>
        <taxon>Ecdysozoa</taxon>
        <taxon>Arthropoda</taxon>
        <taxon>Hexapoda</taxon>
        <taxon>Insecta</taxon>
        <taxon>Pterygota</taxon>
        <taxon>Neoptera</taxon>
        <taxon>Endopterygota</taxon>
        <taxon>Coleoptera</taxon>
        <taxon>Polyphaga</taxon>
        <taxon>Cucujiformia</taxon>
        <taxon>Curculionidae</taxon>
        <taxon>Scolytinae</taxon>
        <taxon>Dendroctonus</taxon>
    </lineage>
</organism>
<gene>
    <name evidence="1" type="ORF">YQE_03179</name>
</gene>
<dbReference type="AlphaFoldDB" id="N6UF76"/>
<sequence>MGLVLGKCNNKIAEALRTHANKGQGEWFQKDSGR</sequence>
<name>N6UF76_DENPD</name>
<proteinExistence type="predicted"/>
<reference evidence="1" key="1">
    <citation type="journal article" date="2013" name="Genome Biol.">
        <title>Draft genome of the mountain pine beetle, Dendroctonus ponderosae Hopkins, a major forest pest.</title>
        <authorList>
            <person name="Keeling C.I."/>
            <person name="Yuen M.M."/>
            <person name="Liao N.Y."/>
            <person name="Docking T.R."/>
            <person name="Chan S.K."/>
            <person name="Taylor G.A."/>
            <person name="Palmquist D.L."/>
            <person name="Jackman S.D."/>
            <person name="Nguyen A."/>
            <person name="Li M."/>
            <person name="Henderson H."/>
            <person name="Janes J.K."/>
            <person name="Zhao Y."/>
            <person name="Pandoh P."/>
            <person name="Moore R."/>
            <person name="Sperling F.A."/>
            <person name="Huber D.P."/>
            <person name="Birol I."/>
            <person name="Jones S.J."/>
            <person name="Bohlmann J."/>
        </authorList>
    </citation>
    <scope>NUCLEOTIDE SEQUENCE</scope>
</reference>
<dbReference type="HOGENOM" id="CLU_3377592_0_0_1"/>
<protein>
    <submittedName>
        <fullName evidence="1">Uncharacterized protein</fullName>
    </submittedName>
</protein>
<dbReference type="EMBL" id="KB740547">
    <property type="protein sequence ID" value="ENN80395.1"/>
    <property type="molecule type" value="Genomic_DNA"/>
</dbReference>
<evidence type="ECO:0000313" key="1">
    <source>
        <dbReference type="EMBL" id="ENN80395.1"/>
    </source>
</evidence>
<accession>N6UF76</accession>
<feature type="non-terminal residue" evidence="1">
    <location>
        <position position="1"/>
    </location>
</feature>